<dbReference type="EMBL" id="PDEA01000001">
    <property type="protein sequence ID" value="PEH88977.1"/>
    <property type="molecule type" value="Genomic_DNA"/>
</dbReference>
<evidence type="ECO:0000313" key="2">
    <source>
        <dbReference type="Proteomes" id="UP000220246"/>
    </source>
</evidence>
<comment type="caution">
    <text evidence="1">The sequence shown here is derived from an EMBL/GenBank/DDBJ whole genome shotgun (WGS) entry which is preliminary data.</text>
</comment>
<name>A0A2A7UUQ7_COMTR</name>
<dbReference type="AlphaFoldDB" id="A0A2A7UUQ7"/>
<proteinExistence type="predicted"/>
<dbReference type="Proteomes" id="UP000220246">
    <property type="component" value="Unassembled WGS sequence"/>
</dbReference>
<accession>A0A2A7UUQ7</accession>
<reference evidence="2" key="1">
    <citation type="submission" date="2017-09" db="EMBL/GenBank/DDBJ databases">
        <title>FDA dAtabase for Regulatory Grade micrObial Sequences (FDA-ARGOS): Supporting development and validation of Infectious Disease Dx tests.</title>
        <authorList>
            <person name="Minogue T."/>
            <person name="Wolcott M."/>
            <person name="Wasieloski L."/>
            <person name="Aguilar W."/>
            <person name="Moore D."/>
            <person name="Tallon L."/>
            <person name="Sadzewicz L."/>
            <person name="Ott S."/>
            <person name="Zhao X."/>
            <person name="Nagaraj S."/>
            <person name="Vavikolanu K."/>
            <person name="Aluvathingal J."/>
            <person name="Nadendla S."/>
            <person name="Sichtig H."/>
        </authorList>
    </citation>
    <scope>NUCLEOTIDE SEQUENCE [LARGE SCALE GENOMIC DNA]</scope>
    <source>
        <strain evidence="2">FDAARGOS_394</strain>
    </source>
</reference>
<gene>
    <name evidence="1" type="ORF">CRM82_10590</name>
</gene>
<dbReference type="STRING" id="1219032.GCA_001515545_01586"/>
<protein>
    <submittedName>
        <fullName evidence="1">Uncharacterized protein</fullName>
    </submittedName>
</protein>
<keyword evidence="2" id="KW-1185">Reference proteome</keyword>
<organism evidence="1 2">
    <name type="scientific">Comamonas terrigena</name>
    <dbReference type="NCBI Taxonomy" id="32013"/>
    <lineage>
        <taxon>Bacteria</taxon>
        <taxon>Pseudomonadati</taxon>
        <taxon>Pseudomonadota</taxon>
        <taxon>Betaproteobacteria</taxon>
        <taxon>Burkholderiales</taxon>
        <taxon>Comamonadaceae</taxon>
        <taxon>Comamonas</taxon>
    </lineage>
</organism>
<sequence length="71" mass="7861">MAHVTPLHSTKEHAMQAQPAYQPYLKSNLAPRGKAPQEQVRQLLLVTARQWGVRAMAQQAASVARPCWQAG</sequence>
<evidence type="ECO:0000313" key="1">
    <source>
        <dbReference type="EMBL" id="PEH88977.1"/>
    </source>
</evidence>